<dbReference type="InterPro" id="IPR001138">
    <property type="entry name" value="Zn2Cys6_DnaBD"/>
</dbReference>
<protein>
    <recommendedName>
        <fullName evidence="3">Zn(2)-C6 fungal-type domain-containing protein</fullName>
    </recommendedName>
</protein>
<accession>A0AAD7FK63</accession>
<evidence type="ECO:0000259" key="3">
    <source>
        <dbReference type="PROSITE" id="PS50048"/>
    </source>
</evidence>
<organism evidence="4 5">
    <name type="scientific">Roridomyces roridus</name>
    <dbReference type="NCBI Taxonomy" id="1738132"/>
    <lineage>
        <taxon>Eukaryota</taxon>
        <taxon>Fungi</taxon>
        <taxon>Dikarya</taxon>
        <taxon>Basidiomycota</taxon>
        <taxon>Agaricomycotina</taxon>
        <taxon>Agaricomycetes</taxon>
        <taxon>Agaricomycetidae</taxon>
        <taxon>Agaricales</taxon>
        <taxon>Marasmiineae</taxon>
        <taxon>Mycenaceae</taxon>
        <taxon>Roridomyces</taxon>
    </lineage>
</organism>
<dbReference type="PROSITE" id="PS50048">
    <property type="entry name" value="ZN2_CY6_FUNGAL_2"/>
    <property type="match status" value="1"/>
</dbReference>
<feature type="compositionally biased region" description="Basic and acidic residues" evidence="2">
    <location>
        <begin position="79"/>
        <end position="94"/>
    </location>
</feature>
<reference evidence="4" key="1">
    <citation type="submission" date="2023-03" db="EMBL/GenBank/DDBJ databases">
        <title>Massive genome expansion in bonnet fungi (Mycena s.s.) driven by repeated elements and novel gene families across ecological guilds.</title>
        <authorList>
            <consortium name="Lawrence Berkeley National Laboratory"/>
            <person name="Harder C.B."/>
            <person name="Miyauchi S."/>
            <person name="Viragh M."/>
            <person name="Kuo A."/>
            <person name="Thoen E."/>
            <person name="Andreopoulos B."/>
            <person name="Lu D."/>
            <person name="Skrede I."/>
            <person name="Drula E."/>
            <person name="Henrissat B."/>
            <person name="Morin E."/>
            <person name="Kohler A."/>
            <person name="Barry K."/>
            <person name="LaButti K."/>
            <person name="Morin E."/>
            <person name="Salamov A."/>
            <person name="Lipzen A."/>
            <person name="Mereny Z."/>
            <person name="Hegedus B."/>
            <person name="Baldrian P."/>
            <person name="Stursova M."/>
            <person name="Weitz H."/>
            <person name="Taylor A."/>
            <person name="Grigoriev I.V."/>
            <person name="Nagy L.G."/>
            <person name="Martin F."/>
            <person name="Kauserud H."/>
        </authorList>
    </citation>
    <scope>NUCLEOTIDE SEQUENCE</scope>
    <source>
        <strain evidence="4">9284</strain>
    </source>
</reference>
<comment type="caution">
    <text evidence="4">The sequence shown here is derived from an EMBL/GenBank/DDBJ whole genome shotgun (WGS) entry which is preliminary data.</text>
</comment>
<dbReference type="SUPFAM" id="SSF57701">
    <property type="entry name" value="Zn2/Cys6 DNA-binding domain"/>
    <property type="match status" value="1"/>
</dbReference>
<gene>
    <name evidence="4" type="ORF">FB45DRAFT_1080049</name>
</gene>
<dbReference type="InterPro" id="IPR036864">
    <property type="entry name" value="Zn2-C6_fun-type_DNA-bd_sf"/>
</dbReference>
<proteinExistence type="predicted"/>
<evidence type="ECO:0000313" key="5">
    <source>
        <dbReference type="Proteomes" id="UP001221142"/>
    </source>
</evidence>
<dbReference type="AlphaFoldDB" id="A0AAD7FK63"/>
<dbReference type="InterPro" id="IPR050797">
    <property type="entry name" value="Carb_Metab_Trans_Reg"/>
</dbReference>
<feature type="region of interest" description="Disordered" evidence="2">
    <location>
        <begin position="57"/>
        <end position="119"/>
    </location>
</feature>
<evidence type="ECO:0000313" key="4">
    <source>
        <dbReference type="EMBL" id="KAJ7628792.1"/>
    </source>
</evidence>
<keyword evidence="5" id="KW-1185">Reference proteome</keyword>
<dbReference type="Pfam" id="PF00172">
    <property type="entry name" value="Zn_clus"/>
    <property type="match status" value="1"/>
</dbReference>
<dbReference type="GO" id="GO:0008270">
    <property type="term" value="F:zinc ion binding"/>
    <property type="evidence" value="ECO:0007669"/>
    <property type="project" value="InterPro"/>
</dbReference>
<evidence type="ECO:0000256" key="1">
    <source>
        <dbReference type="ARBA" id="ARBA00023242"/>
    </source>
</evidence>
<keyword evidence="1" id="KW-0539">Nucleus</keyword>
<evidence type="ECO:0000256" key="2">
    <source>
        <dbReference type="SAM" id="MobiDB-lite"/>
    </source>
</evidence>
<dbReference type="Gene3D" id="4.10.240.10">
    <property type="entry name" value="Zn(2)-C6 fungal-type DNA-binding domain"/>
    <property type="match status" value="1"/>
</dbReference>
<name>A0AAD7FK63_9AGAR</name>
<dbReference type="Proteomes" id="UP001221142">
    <property type="component" value="Unassembled WGS sequence"/>
</dbReference>
<feature type="compositionally biased region" description="Basic and acidic residues" evidence="2">
    <location>
        <begin position="57"/>
        <end position="67"/>
    </location>
</feature>
<dbReference type="GO" id="GO:0000981">
    <property type="term" value="F:DNA-binding transcription factor activity, RNA polymerase II-specific"/>
    <property type="evidence" value="ECO:0007669"/>
    <property type="project" value="InterPro"/>
</dbReference>
<dbReference type="PROSITE" id="PS00463">
    <property type="entry name" value="ZN2_CY6_FUNGAL_1"/>
    <property type="match status" value="1"/>
</dbReference>
<dbReference type="SMART" id="SM00066">
    <property type="entry name" value="GAL4"/>
    <property type="match status" value="1"/>
</dbReference>
<feature type="domain" description="Zn(2)-C6 fungal-type" evidence="3">
    <location>
        <begin position="19"/>
        <end position="52"/>
    </location>
</feature>
<dbReference type="PANTHER" id="PTHR31668">
    <property type="entry name" value="GLUCOSE TRANSPORT TRANSCRIPTION REGULATOR RGT1-RELATED-RELATED"/>
    <property type="match status" value="1"/>
</dbReference>
<dbReference type="CDD" id="cd00067">
    <property type="entry name" value="GAL4"/>
    <property type="match status" value="1"/>
</dbReference>
<dbReference type="EMBL" id="JARKIF010000010">
    <property type="protein sequence ID" value="KAJ7628792.1"/>
    <property type="molecule type" value="Genomic_DNA"/>
</dbReference>
<sequence length="411" mass="46161">MASPYIPSQFEPRTRVYMACVNCRRRRIKCKSGDSGENPCKRCVKRGLRCEYMSVEEQRQRNIHESTESSFTANPEMYPGHHREAAPLDVDPRTRYTQPQPTENRAHRQNPPGPGAIDMHALPSGQGSYPGHIPTQAPLNLTPTGGAYYHPSLYGSEMNRAHPTGYEGHNGPQLAYPPFQWGTAQPLIVYNWIAAGPSRESLFRLGVCSKYRKLWAIAFVSAADRQLTTQSSGSECKSPATGWSSSPPVVELEHGEKTQMQKQRRRLTDGGVVSYRLAAAITSNRKPTIEDLYPIVVEDGLGLRPHREQGICLEVEWVESNSSKAPVVFHYGLKGKGQWDSHPMNCRGNGQLAHPGRDRSQLGTHHATHFKLLYQRERSMVNKKEEHARDVAGDVDEFEHEALAGRRCRCR</sequence>